<dbReference type="EMBL" id="GBRH01227002">
    <property type="protein sequence ID" value="JAD70893.1"/>
    <property type="molecule type" value="Transcribed_RNA"/>
</dbReference>
<dbReference type="AlphaFoldDB" id="A0A0A9C8V5"/>
<feature type="compositionally biased region" description="Basic residues" evidence="1">
    <location>
        <begin position="31"/>
        <end position="42"/>
    </location>
</feature>
<feature type="region of interest" description="Disordered" evidence="1">
    <location>
        <begin position="1"/>
        <end position="42"/>
    </location>
</feature>
<evidence type="ECO:0000313" key="2">
    <source>
        <dbReference type="EMBL" id="JAD70893.1"/>
    </source>
</evidence>
<organism evidence="2">
    <name type="scientific">Arundo donax</name>
    <name type="common">Giant reed</name>
    <name type="synonym">Donax arundinaceus</name>
    <dbReference type="NCBI Taxonomy" id="35708"/>
    <lineage>
        <taxon>Eukaryota</taxon>
        <taxon>Viridiplantae</taxon>
        <taxon>Streptophyta</taxon>
        <taxon>Embryophyta</taxon>
        <taxon>Tracheophyta</taxon>
        <taxon>Spermatophyta</taxon>
        <taxon>Magnoliopsida</taxon>
        <taxon>Liliopsida</taxon>
        <taxon>Poales</taxon>
        <taxon>Poaceae</taxon>
        <taxon>PACMAD clade</taxon>
        <taxon>Arundinoideae</taxon>
        <taxon>Arundineae</taxon>
        <taxon>Arundo</taxon>
    </lineage>
</organism>
<accession>A0A0A9C8V5</accession>
<sequence length="42" mass="4782">MLWKKDSAGMKENEILETSSDSEPDTEVKTKQRKVVCKKQVG</sequence>
<reference evidence="2" key="2">
    <citation type="journal article" date="2015" name="Data Brief">
        <title>Shoot transcriptome of the giant reed, Arundo donax.</title>
        <authorList>
            <person name="Barrero R.A."/>
            <person name="Guerrero F.D."/>
            <person name="Moolhuijzen P."/>
            <person name="Goolsby J.A."/>
            <person name="Tidwell J."/>
            <person name="Bellgard S.E."/>
            <person name="Bellgard M.I."/>
        </authorList>
    </citation>
    <scope>NUCLEOTIDE SEQUENCE</scope>
    <source>
        <tissue evidence="2">Shoot tissue taken approximately 20 cm above the soil surface</tissue>
    </source>
</reference>
<feature type="compositionally biased region" description="Basic and acidic residues" evidence="1">
    <location>
        <begin position="1"/>
        <end position="14"/>
    </location>
</feature>
<reference evidence="2" key="1">
    <citation type="submission" date="2014-09" db="EMBL/GenBank/DDBJ databases">
        <authorList>
            <person name="Magalhaes I.L.F."/>
            <person name="Oliveira U."/>
            <person name="Santos F.R."/>
            <person name="Vidigal T.H.D.A."/>
            <person name="Brescovit A.D."/>
            <person name="Santos A.J."/>
        </authorList>
    </citation>
    <scope>NUCLEOTIDE SEQUENCE</scope>
    <source>
        <tissue evidence="2">Shoot tissue taken approximately 20 cm above the soil surface</tissue>
    </source>
</reference>
<proteinExistence type="predicted"/>
<evidence type="ECO:0000256" key="1">
    <source>
        <dbReference type="SAM" id="MobiDB-lite"/>
    </source>
</evidence>
<protein>
    <submittedName>
        <fullName evidence="2">Uncharacterized protein</fullName>
    </submittedName>
</protein>
<name>A0A0A9C8V5_ARUDO</name>